<proteinExistence type="predicted"/>
<evidence type="ECO:0000259" key="1">
    <source>
        <dbReference type="Pfam" id="PF00557"/>
    </source>
</evidence>
<dbReference type="InterPro" id="IPR050659">
    <property type="entry name" value="Peptidase_M24B"/>
</dbReference>
<sequence length="298" mass="33273">MPIGYQVQPSGWLDRGYRAASRWLSRLPSRADALAPPEALAGFRRAQRIAYHCVTTVAAQLHEGMREVEAAELLAQHLEDQGVTRYLHRPFAWFGEHARFDGYQRYADYHPSERRLAAGDCAILDVSPMVDGYIGDVGYACALGPHDELARAMDFLRGLRARIPALFMSGLKSDAIWAEVDRQISAAGFDNVHAKYPFCVLGHRVYRVKPRQGTPLRIGRGSYLGWFSLQANWAFLRHGGASQVLSPEHQGRQLGLWAIEPHIGFAGGGAKFEEILVVEPNRAYWLDDSVPHVAAPTW</sequence>
<dbReference type="SUPFAM" id="SSF55920">
    <property type="entry name" value="Creatinase/aminopeptidase"/>
    <property type="match status" value="1"/>
</dbReference>
<gene>
    <name evidence="2" type="ORF">HLB44_07960</name>
</gene>
<accession>A0ABX2EE68</accession>
<protein>
    <submittedName>
        <fullName evidence="2">Aminopeptidase P family protein</fullName>
    </submittedName>
</protein>
<evidence type="ECO:0000313" key="3">
    <source>
        <dbReference type="Proteomes" id="UP000737171"/>
    </source>
</evidence>
<dbReference type="InterPro" id="IPR000994">
    <property type="entry name" value="Pept_M24"/>
</dbReference>
<dbReference type="RefSeq" id="WP_173122008.1">
    <property type="nucleotide sequence ID" value="NZ_JABRWJ010000002.1"/>
</dbReference>
<keyword evidence="2" id="KW-0378">Hydrolase</keyword>
<dbReference type="PANTHER" id="PTHR46112:SF2">
    <property type="entry name" value="XAA-PRO AMINOPEPTIDASE P-RELATED"/>
    <property type="match status" value="1"/>
</dbReference>
<comment type="caution">
    <text evidence="2">The sequence shown here is derived from an EMBL/GenBank/DDBJ whole genome shotgun (WGS) entry which is preliminary data.</text>
</comment>
<dbReference type="Proteomes" id="UP000737171">
    <property type="component" value="Unassembled WGS sequence"/>
</dbReference>
<dbReference type="PANTHER" id="PTHR46112">
    <property type="entry name" value="AMINOPEPTIDASE"/>
    <property type="match status" value="1"/>
</dbReference>
<dbReference type="Pfam" id="PF00557">
    <property type="entry name" value="Peptidase_M24"/>
    <property type="match status" value="1"/>
</dbReference>
<dbReference type="EMBL" id="JABRWJ010000002">
    <property type="protein sequence ID" value="NRF66914.1"/>
    <property type="molecule type" value="Genomic_DNA"/>
</dbReference>
<keyword evidence="2" id="KW-0031">Aminopeptidase</keyword>
<name>A0ABX2EE68_9BURK</name>
<dbReference type="Gene3D" id="3.90.230.10">
    <property type="entry name" value="Creatinase/methionine aminopeptidase superfamily"/>
    <property type="match status" value="1"/>
</dbReference>
<dbReference type="GO" id="GO:0004177">
    <property type="term" value="F:aminopeptidase activity"/>
    <property type="evidence" value="ECO:0007669"/>
    <property type="project" value="UniProtKB-KW"/>
</dbReference>
<keyword evidence="2" id="KW-0645">Protease</keyword>
<evidence type="ECO:0000313" key="2">
    <source>
        <dbReference type="EMBL" id="NRF66914.1"/>
    </source>
</evidence>
<dbReference type="InterPro" id="IPR036005">
    <property type="entry name" value="Creatinase/aminopeptidase-like"/>
</dbReference>
<keyword evidence="3" id="KW-1185">Reference proteome</keyword>
<dbReference type="CDD" id="cd01066">
    <property type="entry name" value="APP_MetAP"/>
    <property type="match status" value="1"/>
</dbReference>
<reference evidence="2 3" key="1">
    <citation type="submission" date="2020-05" db="EMBL/GenBank/DDBJ databases">
        <title>Aquincola sp. isolate from soil.</title>
        <authorList>
            <person name="Han J."/>
            <person name="Kim D.-U."/>
        </authorList>
    </citation>
    <scope>NUCLEOTIDE SEQUENCE [LARGE SCALE GENOMIC DNA]</scope>
    <source>
        <strain evidence="2 3">S2</strain>
    </source>
</reference>
<feature type="domain" description="Peptidase M24" evidence="1">
    <location>
        <begin position="42"/>
        <end position="278"/>
    </location>
</feature>
<organism evidence="2 3">
    <name type="scientific">Pseudaquabacterium terrae</name>
    <dbReference type="NCBI Taxonomy" id="2732868"/>
    <lineage>
        <taxon>Bacteria</taxon>
        <taxon>Pseudomonadati</taxon>
        <taxon>Pseudomonadota</taxon>
        <taxon>Betaproteobacteria</taxon>
        <taxon>Burkholderiales</taxon>
        <taxon>Sphaerotilaceae</taxon>
        <taxon>Pseudaquabacterium</taxon>
    </lineage>
</organism>